<protein>
    <submittedName>
        <fullName evidence="2">Uncharacterized protein</fullName>
    </submittedName>
</protein>
<feature type="non-terminal residue" evidence="2">
    <location>
        <position position="180"/>
    </location>
</feature>
<proteinExistence type="predicted"/>
<reference evidence="2" key="2">
    <citation type="submission" date="2023-05" db="EMBL/GenBank/DDBJ databases">
        <authorList>
            <person name="Fouks B."/>
        </authorList>
    </citation>
    <scope>NUCLEOTIDE SEQUENCE</scope>
    <source>
        <strain evidence="2">Stay&amp;Tobe</strain>
        <tissue evidence="2">Testes</tissue>
    </source>
</reference>
<keyword evidence="1" id="KW-0472">Membrane</keyword>
<keyword evidence="1" id="KW-0812">Transmembrane</keyword>
<dbReference type="AlphaFoldDB" id="A0AAD8EQB6"/>
<sequence length="180" mass="20497">DRFLKLFPLSSTRTQTIELMESWLMIQAIASETSPVKITEFYEVTLYHRQLFQNVEINIVVPSMSRADNLNFNSLEKLTMVYWTSIRALLILYFGIIMLLLNIRLSVSLASRGICPDNYLINSTLSGKKNIIRTVVSAGASLEVQLPLVQKNFGICPASLDVQMYRVLHRRSGRASALRR</sequence>
<feature type="non-terminal residue" evidence="2">
    <location>
        <position position="1"/>
    </location>
</feature>
<gene>
    <name evidence="2" type="ORF">L9F63_010816</name>
</gene>
<organism evidence="2 3">
    <name type="scientific">Diploptera punctata</name>
    <name type="common">Pacific beetle cockroach</name>
    <dbReference type="NCBI Taxonomy" id="6984"/>
    <lineage>
        <taxon>Eukaryota</taxon>
        <taxon>Metazoa</taxon>
        <taxon>Ecdysozoa</taxon>
        <taxon>Arthropoda</taxon>
        <taxon>Hexapoda</taxon>
        <taxon>Insecta</taxon>
        <taxon>Pterygota</taxon>
        <taxon>Neoptera</taxon>
        <taxon>Polyneoptera</taxon>
        <taxon>Dictyoptera</taxon>
        <taxon>Blattodea</taxon>
        <taxon>Blaberoidea</taxon>
        <taxon>Blaberidae</taxon>
        <taxon>Diplopterinae</taxon>
        <taxon>Diploptera</taxon>
    </lineage>
</organism>
<comment type="caution">
    <text evidence="2">The sequence shown here is derived from an EMBL/GenBank/DDBJ whole genome shotgun (WGS) entry which is preliminary data.</text>
</comment>
<feature type="transmembrane region" description="Helical" evidence="1">
    <location>
        <begin position="80"/>
        <end position="103"/>
    </location>
</feature>
<evidence type="ECO:0000256" key="1">
    <source>
        <dbReference type="SAM" id="Phobius"/>
    </source>
</evidence>
<dbReference type="EMBL" id="JASPKZ010001214">
    <property type="protein sequence ID" value="KAJ9598496.1"/>
    <property type="molecule type" value="Genomic_DNA"/>
</dbReference>
<evidence type="ECO:0000313" key="3">
    <source>
        <dbReference type="Proteomes" id="UP001233999"/>
    </source>
</evidence>
<name>A0AAD8EQB6_DIPPU</name>
<reference evidence="2" key="1">
    <citation type="journal article" date="2023" name="IScience">
        <title>Live-bearing cockroach genome reveals convergent evolutionary mechanisms linked to viviparity in insects and beyond.</title>
        <authorList>
            <person name="Fouks B."/>
            <person name="Harrison M.C."/>
            <person name="Mikhailova A.A."/>
            <person name="Marchal E."/>
            <person name="English S."/>
            <person name="Carruthers M."/>
            <person name="Jennings E.C."/>
            <person name="Chiamaka E.L."/>
            <person name="Frigard R.A."/>
            <person name="Pippel M."/>
            <person name="Attardo G.M."/>
            <person name="Benoit J.B."/>
            <person name="Bornberg-Bauer E."/>
            <person name="Tobe S.S."/>
        </authorList>
    </citation>
    <scope>NUCLEOTIDE SEQUENCE</scope>
    <source>
        <strain evidence="2">Stay&amp;Tobe</strain>
    </source>
</reference>
<accession>A0AAD8EQB6</accession>
<dbReference type="Proteomes" id="UP001233999">
    <property type="component" value="Unassembled WGS sequence"/>
</dbReference>
<keyword evidence="1" id="KW-1133">Transmembrane helix</keyword>
<keyword evidence="3" id="KW-1185">Reference proteome</keyword>
<evidence type="ECO:0000313" key="2">
    <source>
        <dbReference type="EMBL" id="KAJ9598496.1"/>
    </source>
</evidence>